<keyword evidence="2" id="KW-0132">Cell division</keyword>
<name>A0A1G2CG19_9BACT</name>
<keyword evidence="1" id="KW-0963">Cytoplasm</keyword>
<evidence type="ECO:0000313" key="6">
    <source>
        <dbReference type="EMBL" id="OGZ00177.1"/>
    </source>
</evidence>
<dbReference type="InterPro" id="IPR005234">
    <property type="entry name" value="ScpB_csome_segregation"/>
</dbReference>
<dbReference type="PANTHER" id="PTHR34298:SF2">
    <property type="entry name" value="SEGREGATION AND CONDENSATION PROTEIN B"/>
    <property type="match status" value="1"/>
</dbReference>
<evidence type="ECO:0000256" key="5">
    <source>
        <dbReference type="SAM" id="MobiDB-lite"/>
    </source>
</evidence>
<accession>A0A1G2CG19</accession>
<dbReference type="InterPro" id="IPR036388">
    <property type="entry name" value="WH-like_DNA-bd_sf"/>
</dbReference>
<keyword evidence="3" id="KW-0159">Chromosome partition</keyword>
<reference evidence="6 7" key="1">
    <citation type="journal article" date="2016" name="Nat. Commun.">
        <title>Thousands of microbial genomes shed light on interconnected biogeochemical processes in an aquifer system.</title>
        <authorList>
            <person name="Anantharaman K."/>
            <person name="Brown C.T."/>
            <person name="Hug L.A."/>
            <person name="Sharon I."/>
            <person name="Castelle C.J."/>
            <person name="Probst A.J."/>
            <person name="Thomas B.C."/>
            <person name="Singh A."/>
            <person name="Wilkins M.J."/>
            <person name="Karaoz U."/>
            <person name="Brodie E.L."/>
            <person name="Williams K.H."/>
            <person name="Hubbard S.S."/>
            <person name="Banfield J.F."/>
        </authorList>
    </citation>
    <scope>NUCLEOTIDE SEQUENCE [LARGE SCALE GENOMIC DNA]</scope>
</reference>
<dbReference type="PANTHER" id="PTHR34298">
    <property type="entry name" value="SEGREGATION AND CONDENSATION PROTEIN B"/>
    <property type="match status" value="1"/>
</dbReference>
<evidence type="ECO:0000313" key="7">
    <source>
        <dbReference type="Proteomes" id="UP000178796"/>
    </source>
</evidence>
<dbReference type="AlphaFoldDB" id="A0A1G2CG19"/>
<gene>
    <name evidence="6" type="ORF">A3E09_01625</name>
</gene>
<evidence type="ECO:0000256" key="3">
    <source>
        <dbReference type="ARBA" id="ARBA00022829"/>
    </source>
</evidence>
<protein>
    <submittedName>
        <fullName evidence="6">SMC-Scp complex subunit ScpB</fullName>
    </submittedName>
</protein>
<organism evidence="6 7">
    <name type="scientific">Candidatus Liptonbacteria bacterium RIFCSPHIGHO2_12_FULL_60_13</name>
    <dbReference type="NCBI Taxonomy" id="1798648"/>
    <lineage>
        <taxon>Bacteria</taxon>
        <taxon>Candidatus Liptoniibacteriota</taxon>
    </lineage>
</organism>
<proteinExistence type="predicted"/>
<dbReference type="NCBIfam" id="TIGR00281">
    <property type="entry name" value="SMC-Scp complex subunit ScpB"/>
    <property type="match status" value="1"/>
</dbReference>
<dbReference type="Proteomes" id="UP000178796">
    <property type="component" value="Unassembled WGS sequence"/>
</dbReference>
<dbReference type="InterPro" id="IPR036390">
    <property type="entry name" value="WH_DNA-bd_sf"/>
</dbReference>
<sequence length="206" mass="22129">MAAPHHSDPQALKAAIEALLFVYGEPFELKRLAKTLGVEPDAAGAALDALAADCEAAGRGLALVRTEKAVQLATKPAQTKLIEDFVKEEFAEALTPASLETLAIVMYAGPISRAEIEYVRGVNSTFMLRSLLLRGLITREPDPKRANAYLYEASFDLLRQLGMGSVGDLPDAKKYRDLIEAFRNPPQAAPAEAAPAAEIKPAESVQ</sequence>
<dbReference type="GO" id="GO:0051304">
    <property type="term" value="P:chromosome separation"/>
    <property type="evidence" value="ECO:0007669"/>
    <property type="project" value="InterPro"/>
</dbReference>
<dbReference type="SUPFAM" id="SSF46785">
    <property type="entry name" value="Winged helix' DNA-binding domain"/>
    <property type="match status" value="2"/>
</dbReference>
<dbReference type="EMBL" id="MHKY01000001">
    <property type="protein sequence ID" value="OGZ00177.1"/>
    <property type="molecule type" value="Genomic_DNA"/>
</dbReference>
<evidence type="ECO:0000256" key="4">
    <source>
        <dbReference type="ARBA" id="ARBA00023306"/>
    </source>
</evidence>
<dbReference type="Gene3D" id="1.10.10.10">
    <property type="entry name" value="Winged helix-like DNA-binding domain superfamily/Winged helix DNA-binding domain"/>
    <property type="match status" value="2"/>
</dbReference>
<dbReference type="Pfam" id="PF04079">
    <property type="entry name" value="SMC_ScpB"/>
    <property type="match status" value="1"/>
</dbReference>
<keyword evidence="4" id="KW-0131">Cell cycle</keyword>
<evidence type="ECO:0000256" key="2">
    <source>
        <dbReference type="ARBA" id="ARBA00022618"/>
    </source>
</evidence>
<comment type="caution">
    <text evidence="6">The sequence shown here is derived from an EMBL/GenBank/DDBJ whole genome shotgun (WGS) entry which is preliminary data.</text>
</comment>
<feature type="region of interest" description="Disordered" evidence="5">
    <location>
        <begin position="186"/>
        <end position="206"/>
    </location>
</feature>
<dbReference type="GO" id="GO:0051301">
    <property type="term" value="P:cell division"/>
    <property type="evidence" value="ECO:0007669"/>
    <property type="project" value="UniProtKB-KW"/>
</dbReference>
<evidence type="ECO:0000256" key="1">
    <source>
        <dbReference type="ARBA" id="ARBA00022490"/>
    </source>
</evidence>